<protein>
    <submittedName>
        <fullName evidence="1">Uncharacterized protein</fullName>
    </submittedName>
</protein>
<reference evidence="2" key="1">
    <citation type="submission" date="2017-09" db="EMBL/GenBank/DDBJ databases">
        <title>Depth-based differentiation of microbial function through sediment-hosted aquifers and enrichment of novel symbionts in the deep terrestrial subsurface.</title>
        <authorList>
            <person name="Probst A.J."/>
            <person name="Ladd B."/>
            <person name="Jarett J.K."/>
            <person name="Geller-Mcgrath D.E."/>
            <person name="Sieber C.M.K."/>
            <person name="Emerson J.B."/>
            <person name="Anantharaman K."/>
            <person name="Thomas B.C."/>
            <person name="Malmstrom R."/>
            <person name="Stieglmeier M."/>
            <person name="Klingl A."/>
            <person name="Woyke T."/>
            <person name="Ryan C.M."/>
            <person name="Banfield J.F."/>
        </authorList>
    </citation>
    <scope>NUCLEOTIDE SEQUENCE [LARGE SCALE GENOMIC DNA]</scope>
</reference>
<evidence type="ECO:0000313" key="2">
    <source>
        <dbReference type="Proteomes" id="UP000228777"/>
    </source>
</evidence>
<accession>A0A2M6Z420</accession>
<dbReference type="EMBL" id="PEWP01000017">
    <property type="protein sequence ID" value="PIU47067.1"/>
    <property type="molecule type" value="Genomic_DNA"/>
</dbReference>
<proteinExistence type="predicted"/>
<gene>
    <name evidence="1" type="ORF">COS93_00885</name>
</gene>
<evidence type="ECO:0000313" key="1">
    <source>
        <dbReference type="EMBL" id="PIU47067.1"/>
    </source>
</evidence>
<organism evidence="1 2">
    <name type="scientific">bacterium (Candidatus Gribaldobacteria) CG07_land_8_20_14_0_80_33_18</name>
    <dbReference type="NCBI Taxonomy" id="2014272"/>
    <lineage>
        <taxon>Bacteria</taxon>
        <taxon>Candidatus Gribaldobacteria</taxon>
    </lineage>
</organism>
<comment type="caution">
    <text evidence="1">The sequence shown here is derived from an EMBL/GenBank/DDBJ whole genome shotgun (WGS) entry which is preliminary data.</text>
</comment>
<dbReference type="AlphaFoldDB" id="A0A2M6Z420"/>
<name>A0A2M6Z420_9BACT</name>
<dbReference type="Proteomes" id="UP000228777">
    <property type="component" value="Unassembled WGS sequence"/>
</dbReference>
<sequence>MSEISENIIVYGERLTGIEKFEKSVVEVDKIRGITQYLPKDGIHKENFLSYLFIKDVKNFSFYHSSLNELLKNLKRKDKSDIILVSKDMTDMQEEKVSFKIGVETTGDQISEWMFFKNGAHTVIKANPSMPPLWSIIHAYLIAENRKKFSEQLRAHRIKKLEILVRNQK</sequence>